<feature type="region of interest" description="Disordered" evidence="1">
    <location>
        <begin position="1"/>
        <end position="32"/>
    </location>
</feature>
<feature type="compositionally biased region" description="Basic and acidic residues" evidence="1">
    <location>
        <begin position="66"/>
        <end position="78"/>
    </location>
</feature>
<dbReference type="Proteomes" id="UP000015106">
    <property type="component" value="Chromosome 1"/>
</dbReference>
<reference evidence="2" key="3">
    <citation type="submission" date="2022-06" db="UniProtKB">
        <authorList>
            <consortium name="EnsemblPlants"/>
        </authorList>
    </citation>
    <scope>IDENTIFICATION</scope>
</reference>
<dbReference type="EnsemblPlants" id="TuG1812G0100003614.01.T01">
    <property type="protein sequence ID" value="TuG1812G0100003614.01.T01"/>
    <property type="gene ID" value="TuG1812G0100003614.01"/>
</dbReference>
<proteinExistence type="predicted"/>
<reference evidence="3" key="1">
    <citation type="journal article" date="2013" name="Nature">
        <title>Draft genome of the wheat A-genome progenitor Triticum urartu.</title>
        <authorList>
            <person name="Ling H.Q."/>
            <person name="Zhao S."/>
            <person name="Liu D."/>
            <person name="Wang J."/>
            <person name="Sun H."/>
            <person name="Zhang C."/>
            <person name="Fan H."/>
            <person name="Li D."/>
            <person name="Dong L."/>
            <person name="Tao Y."/>
            <person name="Gao C."/>
            <person name="Wu H."/>
            <person name="Li Y."/>
            <person name="Cui Y."/>
            <person name="Guo X."/>
            <person name="Zheng S."/>
            <person name="Wang B."/>
            <person name="Yu K."/>
            <person name="Liang Q."/>
            <person name="Yang W."/>
            <person name="Lou X."/>
            <person name="Chen J."/>
            <person name="Feng M."/>
            <person name="Jian J."/>
            <person name="Zhang X."/>
            <person name="Luo G."/>
            <person name="Jiang Y."/>
            <person name="Liu J."/>
            <person name="Wang Z."/>
            <person name="Sha Y."/>
            <person name="Zhang B."/>
            <person name="Wu H."/>
            <person name="Tang D."/>
            <person name="Shen Q."/>
            <person name="Xue P."/>
            <person name="Zou S."/>
            <person name="Wang X."/>
            <person name="Liu X."/>
            <person name="Wang F."/>
            <person name="Yang Y."/>
            <person name="An X."/>
            <person name="Dong Z."/>
            <person name="Zhang K."/>
            <person name="Zhang X."/>
            <person name="Luo M.C."/>
            <person name="Dvorak J."/>
            <person name="Tong Y."/>
            <person name="Wang J."/>
            <person name="Yang H."/>
            <person name="Li Z."/>
            <person name="Wang D."/>
            <person name="Zhang A."/>
            <person name="Wang J."/>
        </authorList>
    </citation>
    <scope>NUCLEOTIDE SEQUENCE</scope>
    <source>
        <strain evidence="3">cv. G1812</strain>
    </source>
</reference>
<evidence type="ECO:0000256" key="1">
    <source>
        <dbReference type="SAM" id="MobiDB-lite"/>
    </source>
</evidence>
<dbReference type="Gramene" id="TuG1812G0100003614.01.T01">
    <property type="protein sequence ID" value="TuG1812G0100003614.01.T01"/>
    <property type="gene ID" value="TuG1812G0100003614.01"/>
</dbReference>
<feature type="compositionally biased region" description="Gly residues" evidence="1">
    <location>
        <begin position="1"/>
        <end position="12"/>
    </location>
</feature>
<accession>A0A8R7K330</accession>
<sequence length="85" mass="8965">MSDGRCSGGGIPMAGCSKSGGRPRRRTLPSGETTWTVDAVEWKNYSGLRHDVVNGVAEAEGVTKYDAGEAATDQKEQKGSTTMKS</sequence>
<organism evidence="2 3">
    <name type="scientific">Triticum urartu</name>
    <name type="common">Red wild einkorn</name>
    <name type="synonym">Crithodium urartu</name>
    <dbReference type="NCBI Taxonomy" id="4572"/>
    <lineage>
        <taxon>Eukaryota</taxon>
        <taxon>Viridiplantae</taxon>
        <taxon>Streptophyta</taxon>
        <taxon>Embryophyta</taxon>
        <taxon>Tracheophyta</taxon>
        <taxon>Spermatophyta</taxon>
        <taxon>Magnoliopsida</taxon>
        <taxon>Liliopsida</taxon>
        <taxon>Poales</taxon>
        <taxon>Poaceae</taxon>
        <taxon>BOP clade</taxon>
        <taxon>Pooideae</taxon>
        <taxon>Triticodae</taxon>
        <taxon>Triticeae</taxon>
        <taxon>Triticinae</taxon>
        <taxon>Triticum</taxon>
    </lineage>
</organism>
<keyword evidence="3" id="KW-1185">Reference proteome</keyword>
<name>A0A8R7K330_TRIUA</name>
<protein>
    <submittedName>
        <fullName evidence="2">Uncharacterized protein</fullName>
    </submittedName>
</protein>
<reference evidence="2" key="2">
    <citation type="submission" date="2018-03" db="EMBL/GenBank/DDBJ databases">
        <title>The Triticum urartu genome reveals the dynamic nature of wheat genome evolution.</title>
        <authorList>
            <person name="Ling H."/>
            <person name="Ma B."/>
            <person name="Shi X."/>
            <person name="Liu H."/>
            <person name="Dong L."/>
            <person name="Sun H."/>
            <person name="Cao Y."/>
            <person name="Gao Q."/>
            <person name="Zheng S."/>
            <person name="Li Y."/>
            <person name="Yu Y."/>
            <person name="Du H."/>
            <person name="Qi M."/>
            <person name="Li Y."/>
            <person name="Yu H."/>
            <person name="Cui Y."/>
            <person name="Wang N."/>
            <person name="Chen C."/>
            <person name="Wu H."/>
            <person name="Zhao Y."/>
            <person name="Zhang J."/>
            <person name="Li Y."/>
            <person name="Zhou W."/>
            <person name="Zhang B."/>
            <person name="Hu W."/>
            <person name="Eijk M."/>
            <person name="Tang J."/>
            <person name="Witsenboer H."/>
            <person name="Zhao S."/>
            <person name="Li Z."/>
            <person name="Zhang A."/>
            <person name="Wang D."/>
            <person name="Liang C."/>
        </authorList>
    </citation>
    <scope>NUCLEOTIDE SEQUENCE [LARGE SCALE GENOMIC DNA]</scope>
    <source>
        <strain evidence="2">cv. G1812</strain>
    </source>
</reference>
<evidence type="ECO:0000313" key="3">
    <source>
        <dbReference type="Proteomes" id="UP000015106"/>
    </source>
</evidence>
<evidence type="ECO:0000313" key="2">
    <source>
        <dbReference type="EnsemblPlants" id="TuG1812G0100003614.01.T01"/>
    </source>
</evidence>
<feature type="region of interest" description="Disordered" evidence="1">
    <location>
        <begin position="66"/>
        <end position="85"/>
    </location>
</feature>
<dbReference type="AlphaFoldDB" id="A0A8R7K330"/>